<sequence length="546" mass="60657">MHSTGEVLRYWNTLRHLKPIQILGRARFRFKPSIGEMARAPARRVSMGAWQAPIERPISLLGERHFLLLGVEYRLPDSGGWDDEAVDKLRRYNLHYFDDLAAPPARNGAAWHGAWIARWIAENPPRTGTGWEPYPTSLRIVNWIKWALAGNAVPECFDHSLALQARWLSRRLEWHLLGNHLFANAKALLLAGLFFIGDEADEWRRTALRILGREFPEQLLSDGGHFELSPMYHAIFVEDVLDMVNAAEHWKGALTAEVVKPWREALPAMLNFLRGMTHPDGEIGFFNDAAIGIAPSYSMIAAYAARLGIAAPPPSREGVQSFSASGYARVSAGPATALLDLARVGPDYLPGHAHADTLSFELSLGGRRLIVNGGTSEYGAGPVRHFERSTAAHNTVAVDGEDSSEVWSGFRVARRAYPVDLQIASGPLLEVRCAHDGYRRLPGKVMHYRCWTFTPAGLTVEDRVSGKHGNAVARFLLVPDAEIAAIGSDGFEIRLDGERVVTVHVARGRSSIAEGWYSPRFGERLPTRCIEIMLDSGSSRVEFEWH</sequence>
<dbReference type="AlphaFoldDB" id="A0A7X5UWT3"/>
<name>A0A7X5UWT3_9SPHN</name>
<evidence type="ECO:0000256" key="4">
    <source>
        <dbReference type="ARBA" id="ARBA00023239"/>
    </source>
</evidence>
<gene>
    <name evidence="7" type="ORF">FHR20_000579</name>
</gene>
<reference evidence="7 8" key="1">
    <citation type="submission" date="2020-03" db="EMBL/GenBank/DDBJ databases">
        <title>Genomic Encyclopedia of Type Strains, Phase IV (KMG-IV): sequencing the most valuable type-strain genomes for metagenomic binning, comparative biology and taxonomic classification.</title>
        <authorList>
            <person name="Goeker M."/>
        </authorList>
    </citation>
    <scope>NUCLEOTIDE SEQUENCE [LARGE SCALE GENOMIC DNA]</scope>
    <source>
        <strain evidence="7 8">DSM 4733</strain>
    </source>
</reference>
<evidence type="ECO:0000256" key="1">
    <source>
        <dbReference type="ARBA" id="ARBA00004418"/>
    </source>
</evidence>
<comment type="caution">
    <text evidence="7">The sequence shown here is derived from an EMBL/GenBank/DDBJ whole genome shotgun (WGS) entry which is preliminary data.</text>
</comment>
<evidence type="ECO:0000313" key="7">
    <source>
        <dbReference type="EMBL" id="NIJ63648.1"/>
    </source>
</evidence>
<feature type="domain" description="Heparinase II/III-like C-terminal" evidence="5">
    <location>
        <begin position="317"/>
        <end position="533"/>
    </location>
</feature>
<comment type="subcellular location">
    <subcellularLocation>
        <location evidence="1">Periplasm</location>
    </subcellularLocation>
</comment>
<dbReference type="InterPro" id="IPR031680">
    <property type="entry name" value="Hepar_II_III_N"/>
</dbReference>
<dbReference type="Gene3D" id="2.70.98.70">
    <property type="match status" value="1"/>
</dbReference>
<dbReference type="GO" id="GO:0042597">
    <property type="term" value="C:periplasmic space"/>
    <property type="evidence" value="ECO:0007669"/>
    <property type="project" value="UniProtKB-SubCell"/>
</dbReference>
<dbReference type="EMBL" id="JAASQV010000001">
    <property type="protein sequence ID" value="NIJ63648.1"/>
    <property type="molecule type" value="Genomic_DNA"/>
</dbReference>
<keyword evidence="3" id="KW-0574">Periplasm</keyword>
<dbReference type="Pfam" id="PF07940">
    <property type="entry name" value="Hepar_II_III_C"/>
    <property type="match status" value="1"/>
</dbReference>
<organism evidence="7 8">
    <name type="scientific">Sphingomonas leidyi</name>
    <dbReference type="NCBI Taxonomy" id="68569"/>
    <lineage>
        <taxon>Bacteria</taxon>
        <taxon>Pseudomonadati</taxon>
        <taxon>Pseudomonadota</taxon>
        <taxon>Alphaproteobacteria</taxon>
        <taxon>Sphingomonadales</taxon>
        <taxon>Sphingomonadaceae</taxon>
        <taxon>Sphingomonas</taxon>
    </lineage>
</organism>
<keyword evidence="2" id="KW-0732">Signal</keyword>
<dbReference type="Gene3D" id="1.50.10.100">
    <property type="entry name" value="Chondroitin AC/alginate lyase"/>
    <property type="match status" value="1"/>
</dbReference>
<keyword evidence="8" id="KW-1185">Reference proteome</keyword>
<dbReference type="SUPFAM" id="SSF48230">
    <property type="entry name" value="Chondroitin AC/alginate lyase"/>
    <property type="match status" value="1"/>
</dbReference>
<proteinExistence type="predicted"/>
<protein>
    <submittedName>
        <fullName evidence="7">Putative heparinase superfamily protein</fullName>
    </submittedName>
</protein>
<dbReference type="Pfam" id="PF16889">
    <property type="entry name" value="Hepar_II_III_N"/>
    <property type="match status" value="1"/>
</dbReference>
<evidence type="ECO:0000256" key="2">
    <source>
        <dbReference type="ARBA" id="ARBA00022729"/>
    </source>
</evidence>
<dbReference type="InterPro" id="IPR012480">
    <property type="entry name" value="Hepar_II_III_C"/>
</dbReference>
<dbReference type="PANTHER" id="PTHR39210:SF1">
    <property type="entry name" value="HEPARIN-SULFATE LYASE"/>
    <property type="match status" value="1"/>
</dbReference>
<feature type="domain" description="Heparin-sulfate lyase N-terminal" evidence="6">
    <location>
        <begin position="157"/>
        <end position="290"/>
    </location>
</feature>
<evidence type="ECO:0000259" key="6">
    <source>
        <dbReference type="Pfam" id="PF16889"/>
    </source>
</evidence>
<evidence type="ECO:0000313" key="8">
    <source>
        <dbReference type="Proteomes" id="UP000564677"/>
    </source>
</evidence>
<dbReference type="RefSeq" id="WP_167298129.1">
    <property type="nucleotide sequence ID" value="NZ_JAASQV010000001.1"/>
</dbReference>
<dbReference type="PANTHER" id="PTHR39210">
    <property type="entry name" value="HEPARIN-SULFATE LYASE"/>
    <property type="match status" value="1"/>
</dbReference>
<keyword evidence="4" id="KW-0456">Lyase</keyword>
<dbReference type="GO" id="GO:0016829">
    <property type="term" value="F:lyase activity"/>
    <property type="evidence" value="ECO:0007669"/>
    <property type="project" value="UniProtKB-KW"/>
</dbReference>
<dbReference type="InterPro" id="IPR008929">
    <property type="entry name" value="Chondroitin_lyas"/>
</dbReference>
<dbReference type="Proteomes" id="UP000564677">
    <property type="component" value="Unassembled WGS sequence"/>
</dbReference>
<evidence type="ECO:0000259" key="5">
    <source>
        <dbReference type="Pfam" id="PF07940"/>
    </source>
</evidence>
<evidence type="ECO:0000256" key="3">
    <source>
        <dbReference type="ARBA" id="ARBA00022764"/>
    </source>
</evidence>
<accession>A0A7X5UWT3</accession>